<dbReference type="EMBL" id="BKCJ010437992">
    <property type="protein sequence ID" value="GFA51766.1"/>
    <property type="molecule type" value="Genomic_DNA"/>
</dbReference>
<evidence type="ECO:0000256" key="1">
    <source>
        <dbReference type="SAM" id="MobiDB-lite"/>
    </source>
</evidence>
<protein>
    <submittedName>
        <fullName evidence="2">Retrovirus-related Pol polyprotein from transposon TNT 1-94</fullName>
    </submittedName>
</protein>
<reference evidence="2" key="1">
    <citation type="journal article" date="2019" name="Sci. Rep.">
        <title>Draft genome of Tanacetum cinerariifolium, the natural source of mosquito coil.</title>
        <authorList>
            <person name="Yamashiro T."/>
            <person name="Shiraishi A."/>
            <person name="Satake H."/>
            <person name="Nakayama K."/>
        </authorList>
    </citation>
    <scope>NUCLEOTIDE SEQUENCE</scope>
</reference>
<sequence length="629" mass="71895">MFVLPNDQMNSVINCLTAKSTWDDLILYHEGPSDVKESRVMDLKLFYNIFKFKEGESVTQTFTRYKALMNELVNDGIKILKLKINTSFINGLLKKWLSFCQSLRNTNNVKDSELASLFGKLKYEENLIDSIYETEKNKSLVSATPLSIAFFSSFIVQDFQDSPDDEEDTRSSYKYLNDLEEEYQARALLTKFKRFFNKGIQRFNIAKATDQTESHKCGKKGHFARDRWSKTSVSTYQSPFQPNPPKEEVSSDDNEMVEVKVLMALAEENDVVSKEGARNSELVKISMTKIHILLKMEDNDDRKVCLDYLCIDLNCVEEQRSNLWSKHRNLVHELNACKEQRLVLKQAKLNCLTMHHVKTKILKENKNLKTELKELKAITETWLTSSNKVNQCIREQILSLKKRILGDDQLTEDPSSSGLKDLDFIKSSADDTKVTITGFERPYIPLPPLKKLDGAKSISGPKTINSILRSKSTFKAKALKYVIINEPSSAPAKGNKSSAASKVHSTPADHLSNECLYYPICKLYGSYDHDTNGHNMIISLERKINPRNPQHAFKKCEACVIPNHTKTDHYDIELFKRGETLQAKKAEALKSTRVELSNANRSKTPTKRWVSKQTSHLNVFVKCDIKKSI</sequence>
<name>A0A699JQ88_TANCI</name>
<comment type="caution">
    <text evidence="2">The sequence shown here is derived from an EMBL/GenBank/DDBJ whole genome shotgun (WGS) entry which is preliminary data.</text>
</comment>
<feature type="region of interest" description="Disordered" evidence="1">
    <location>
        <begin position="234"/>
        <end position="253"/>
    </location>
</feature>
<dbReference type="Pfam" id="PF14223">
    <property type="entry name" value="Retrotran_gag_2"/>
    <property type="match status" value="1"/>
</dbReference>
<proteinExistence type="predicted"/>
<accession>A0A699JQ88</accession>
<organism evidence="2">
    <name type="scientific">Tanacetum cinerariifolium</name>
    <name type="common">Dalmatian daisy</name>
    <name type="synonym">Chrysanthemum cinerariifolium</name>
    <dbReference type="NCBI Taxonomy" id="118510"/>
    <lineage>
        <taxon>Eukaryota</taxon>
        <taxon>Viridiplantae</taxon>
        <taxon>Streptophyta</taxon>
        <taxon>Embryophyta</taxon>
        <taxon>Tracheophyta</taxon>
        <taxon>Spermatophyta</taxon>
        <taxon>Magnoliopsida</taxon>
        <taxon>eudicotyledons</taxon>
        <taxon>Gunneridae</taxon>
        <taxon>Pentapetalae</taxon>
        <taxon>asterids</taxon>
        <taxon>campanulids</taxon>
        <taxon>Asterales</taxon>
        <taxon>Asteraceae</taxon>
        <taxon>Asteroideae</taxon>
        <taxon>Anthemideae</taxon>
        <taxon>Anthemidinae</taxon>
        <taxon>Tanacetum</taxon>
    </lineage>
</organism>
<gene>
    <name evidence="2" type="ORF">Tci_623738</name>
</gene>
<evidence type="ECO:0000313" key="2">
    <source>
        <dbReference type="EMBL" id="GFA51766.1"/>
    </source>
</evidence>
<dbReference type="AlphaFoldDB" id="A0A699JQ88"/>